<feature type="domain" description="PNO1 second type I KH" evidence="6">
    <location>
        <begin position="164"/>
        <end position="246"/>
    </location>
</feature>
<dbReference type="InterPro" id="IPR036612">
    <property type="entry name" value="KH_dom_type_1_sf"/>
</dbReference>
<organism evidence="7 8">
    <name type="scientific">Dermatophagoides farinae</name>
    <name type="common">American house dust mite</name>
    <dbReference type="NCBI Taxonomy" id="6954"/>
    <lineage>
        <taxon>Eukaryota</taxon>
        <taxon>Metazoa</taxon>
        <taxon>Ecdysozoa</taxon>
        <taxon>Arthropoda</taxon>
        <taxon>Chelicerata</taxon>
        <taxon>Arachnida</taxon>
        <taxon>Acari</taxon>
        <taxon>Acariformes</taxon>
        <taxon>Sarcoptiformes</taxon>
        <taxon>Astigmata</taxon>
        <taxon>Psoroptidia</taxon>
        <taxon>Analgoidea</taxon>
        <taxon>Pyroglyphidae</taxon>
        <taxon>Dermatophagoidinae</taxon>
        <taxon>Dermatophagoides</taxon>
    </lineage>
</organism>
<dbReference type="Proteomes" id="UP000790347">
    <property type="component" value="Unassembled WGS sequence"/>
</dbReference>
<proteinExistence type="inferred from homology"/>
<dbReference type="CDD" id="cd22391">
    <property type="entry name" value="KH-I_PNO1_rpt1"/>
    <property type="match status" value="1"/>
</dbReference>
<evidence type="ECO:0000313" key="8">
    <source>
        <dbReference type="Proteomes" id="UP000790347"/>
    </source>
</evidence>
<reference evidence="7" key="1">
    <citation type="submission" date="2013-05" db="EMBL/GenBank/DDBJ databases">
        <authorList>
            <person name="Yim A.K.Y."/>
            <person name="Chan T.F."/>
            <person name="Ji K.M."/>
            <person name="Liu X.Y."/>
            <person name="Zhou J.W."/>
            <person name="Li R.Q."/>
            <person name="Yang K.Y."/>
            <person name="Li J."/>
            <person name="Li M."/>
            <person name="Law P.T.W."/>
            <person name="Wu Y.L."/>
            <person name="Cai Z.L."/>
            <person name="Qin H."/>
            <person name="Bao Y."/>
            <person name="Leung R.K.K."/>
            <person name="Ng P.K.S."/>
            <person name="Zou J."/>
            <person name="Zhong X.J."/>
            <person name="Ran P.X."/>
            <person name="Zhong N.S."/>
            <person name="Liu Z.G."/>
            <person name="Tsui S.K.W."/>
        </authorList>
    </citation>
    <scope>NUCLEOTIDE SEQUENCE</scope>
    <source>
        <strain evidence="7">Derf</strain>
        <tissue evidence="7">Whole organism</tissue>
    </source>
</reference>
<comment type="similarity">
    <text evidence="2">Belongs to the PNO1 family.</text>
</comment>
<comment type="caution">
    <text evidence="7">The sequence shown here is derived from an EMBL/GenBank/DDBJ whole genome shotgun (WGS) entry which is preliminary data.</text>
</comment>
<evidence type="ECO:0000256" key="1">
    <source>
        <dbReference type="ARBA" id="ARBA00004604"/>
    </source>
</evidence>
<dbReference type="SUPFAM" id="SSF54791">
    <property type="entry name" value="Eukaryotic type KH-domain (KH-domain type I)"/>
    <property type="match status" value="1"/>
</dbReference>
<gene>
    <name evidence="7" type="primary">PNO1</name>
    <name evidence="7" type="ORF">DERF_014150</name>
</gene>
<evidence type="ECO:0000256" key="2">
    <source>
        <dbReference type="ARBA" id="ARBA00007515"/>
    </source>
</evidence>
<dbReference type="GO" id="GO:0005730">
    <property type="term" value="C:nucleolus"/>
    <property type="evidence" value="ECO:0007669"/>
    <property type="project" value="UniProtKB-SubCell"/>
</dbReference>
<dbReference type="EMBL" id="ASGP02000008">
    <property type="protein sequence ID" value="KAH9493399.1"/>
    <property type="molecule type" value="Genomic_DNA"/>
</dbReference>
<dbReference type="PANTHER" id="PTHR12826:SF13">
    <property type="entry name" value="RNA-BINDING PROTEIN PNO1"/>
    <property type="match status" value="1"/>
</dbReference>
<evidence type="ECO:0000259" key="6">
    <source>
        <dbReference type="Pfam" id="PF22891"/>
    </source>
</evidence>
<dbReference type="PANTHER" id="PTHR12826">
    <property type="entry name" value="RIBONUCLEASE Y"/>
    <property type="match status" value="1"/>
</dbReference>
<evidence type="ECO:0000256" key="3">
    <source>
        <dbReference type="ARBA" id="ARBA00022884"/>
    </source>
</evidence>
<feature type="region of interest" description="Disordered" evidence="5">
    <location>
        <begin position="14"/>
        <end position="50"/>
    </location>
</feature>
<keyword evidence="4" id="KW-0539">Nucleus</keyword>
<dbReference type="CDD" id="cd22392">
    <property type="entry name" value="KH-I_PNO1_rpt2"/>
    <property type="match status" value="1"/>
</dbReference>
<sequence>MADLLDAEMAKIEDYKTEQQQQNHNNEDSEFKVVVGKKSKNKRKLDEMEIDDDNKSLPKLPNFKPVDESSTYSGVEYRKIQVPLNRYKPLKENWLRIFTPIVEHLKLQMRFNIRTKCVEIRTPPGLSDKCNIQKAADFVQAFILGFEIEDALALIRLDEMFIESFEIQDVKRLKGNHLNRAIGRIAGTGGRIKFTIENITKTRIVLADSKIHILGSYNNIRAARTAICNLILGSPPSKVFGNMRQLANRLIEQF</sequence>
<evidence type="ECO:0000256" key="5">
    <source>
        <dbReference type="SAM" id="MobiDB-lite"/>
    </source>
</evidence>
<dbReference type="InterPro" id="IPR055212">
    <property type="entry name" value="KH-I_PNO1_first"/>
</dbReference>
<accession>A0A922HGU7</accession>
<dbReference type="GO" id="GO:0003723">
    <property type="term" value="F:RNA binding"/>
    <property type="evidence" value="ECO:0007669"/>
    <property type="project" value="UniProtKB-KW"/>
</dbReference>
<name>A0A922HGU7_DERFA</name>
<comment type="subcellular location">
    <subcellularLocation>
        <location evidence="1">Nucleus</location>
        <location evidence="1">Nucleolus</location>
    </subcellularLocation>
</comment>
<evidence type="ECO:0000313" key="7">
    <source>
        <dbReference type="EMBL" id="KAH9493399.1"/>
    </source>
</evidence>
<dbReference type="InterPro" id="IPR055211">
    <property type="entry name" value="KH_PNO1_2nd"/>
</dbReference>
<keyword evidence="8" id="KW-1185">Reference proteome</keyword>
<dbReference type="FunFam" id="3.30.1370.10:FF:000009">
    <property type="entry name" value="RNA-binding protein PNO1"/>
    <property type="match status" value="1"/>
</dbReference>
<dbReference type="Gene3D" id="3.30.1370.10">
    <property type="entry name" value="K Homology domain, type 1"/>
    <property type="match status" value="1"/>
</dbReference>
<dbReference type="AlphaFoldDB" id="A0A922HGU7"/>
<dbReference type="FunFam" id="3.30.1370.10:FF:000048">
    <property type="entry name" value="RNA-binding protein PNO1 isoform X2"/>
    <property type="match status" value="1"/>
</dbReference>
<protein>
    <submittedName>
        <fullName evidence="7">Pre-rRNA-processing protein pno1</fullName>
    </submittedName>
</protein>
<dbReference type="Pfam" id="PF22891">
    <property type="entry name" value="KH_PNO1_2nd"/>
    <property type="match status" value="1"/>
</dbReference>
<keyword evidence="3" id="KW-0694">RNA-binding</keyword>
<reference evidence="7" key="2">
    <citation type="journal article" date="2022" name="Res Sq">
        <title>Comparative Genomics Reveals Insights into the Divergent Evolution of Astigmatic Mites and Household Pest Adaptations.</title>
        <authorList>
            <person name="Xiong Q."/>
            <person name="Wan A.T.-Y."/>
            <person name="Liu X.-Y."/>
            <person name="Fung C.S.-H."/>
            <person name="Xiao X."/>
            <person name="Malainual N."/>
            <person name="Hou J."/>
            <person name="Wang L."/>
            <person name="Wang M."/>
            <person name="Yang K."/>
            <person name="Cui Y."/>
            <person name="Leung E."/>
            <person name="Nong W."/>
            <person name="Shin S.-K."/>
            <person name="Au S."/>
            <person name="Jeong K.Y."/>
            <person name="Chew F.T."/>
            <person name="Hui J."/>
            <person name="Leung T.F."/>
            <person name="Tungtrongchitr A."/>
            <person name="Zhong N."/>
            <person name="Liu Z."/>
            <person name="Tsui S."/>
        </authorList>
    </citation>
    <scope>NUCLEOTIDE SEQUENCE</scope>
    <source>
        <strain evidence="7">Derf</strain>
        <tissue evidence="7">Whole organism</tissue>
    </source>
</reference>
<evidence type="ECO:0000256" key="4">
    <source>
        <dbReference type="ARBA" id="ARBA00023242"/>
    </source>
</evidence>